<dbReference type="InParanoid" id="E9GZ20"/>
<gene>
    <name evidence="1" type="ORF">DAPPUDRAFT_250656</name>
</gene>
<dbReference type="AlphaFoldDB" id="E9GZ20"/>
<dbReference type="KEGG" id="dpx:DAPPUDRAFT_250656"/>
<organism evidence="1 2">
    <name type="scientific">Daphnia pulex</name>
    <name type="common">Water flea</name>
    <dbReference type="NCBI Taxonomy" id="6669"/>
    <lineage>
        <taxon>Eukaryota</taxon>
        <taxon>Metazoa</taxon>
        <taxon>Ecdysozoa</taxon>
        <taxon>Arthropoda</taxon>
        <taxon>Crustacea</taxon>
        <taxon>Branchiopoda</taxon>
        <taxon>Diplostraca</taxon>
        <taxon>Cladocera</taxon>
        <taxon>Anomopoda</taxon>
        <taxon>Daphniidae</taxon>
        <taxon>Daphnia</taxon>
    </lineage>
</organism>
<proteinExistence type="predicted"/>
<sequence>MKQRLCQLGKKNQVSFVLFLATWGSTVGTPMAESFMKTATRESQDGRRRLGTE</sequence>
<protein>
    <submittedName>
        <fullName evidence="1">Uncharacterized protein</fullName>
    </submittedName>
</protein>
<name>E9GZ20_DAPPU</name>
<accession>E9GZ20</accession>
<evidence type="ECO:0000313" key="1">
    <source>
        <dbReference type="EMBL" id="EFX75253.1"/>
    </source>
</evidence>
<keyword evidence="2" id="KW-1185">Reference proteome</keyword>
<dbReference type="EMBL" id="GL732576">
    <property type="protein sequence ID" value="EFX75253.1"/>
    <property type="molecule type" value="Genomic_DNA"/>
</dbReference>
<dbReference type="HOGENOM" id="CLU_3070814_0_0_1"/>
<evidence type="ECO:0000313" key="2">
    <source>
        <dbReference type="Proteomes" id="UP000000305"/>
    </source>
</evidence>
<reference evidence="1 2" key="1">
    <citation type="journal article" date="2011" name="Science">
        <title>The ecoresponsive genome of Daphnia pulex.</title>
        <authorList>
            <person name="Colbourne J.K."/>
            <person name="Pfrender M.E."/>
            <person name="Gilbert D."/>
            <person name="Thomas W.K."/>
            <person name="Tucker A."/>
            <person name="Oakley T.H."/>
            <person name="Tokishita S."/>
            <person name="Aerts A."/>
            <person name="Arnold G.J."/>
            <person name="Basu M.K."/>
            <person name="Bauer D.J."/>
            <person name="Caceres C.E."/>
            <person name="Carmel L."/>
            <person name="Casola C."/>
            <person name="Choi J.H."/>
            <person name="Detter J.C."/>
            <person name="Dong Q."/>
            <person name="Dusheyko S."/>
            <person name="Eads B.D."/>
            <person name="Frohlich T."/>
            <person name="Geiler-Samerotte K.A."/>
            <person name="Gerlach D."/>
            <person name="Hatcher P."/>
            <person name="Jogdeo S."/>
            <person name="Krijgsveld J."/>
            <person name="Kriventseva E.V."/>
            <person name="Kultz D."/>
            <person name="Laforsch C."/>
            <person name="Lindquist E."/>
            <person name="Lopez J."/>
            <person name="Manak J.R."/>
            <person name="Muller J."/>
            <person name="Pangilinan J."/>
            <person name="Patwardhan R.P."/>
            <person name="Pitluck S."/>
            <person name="Pritham E.J."/>
            <person name="Rechtsteiner A."/>
            <person name="Rho M."/>
            <person name="Rogozin I.B."/>
            <person name="Sakarya O."/>
            <person name="Salamov A."/>
            <person name="Schaack S."/>
            <person name="Shapiro H."/>
            <person name="Shiga Y."/>
            <person name="Skalitzky C."/>
            <person name="Smith Z."/>
            <person name="Souvorov A."/>
            <person name="Sung W."/>
            <person name="Tang Z."/>
            <person name="Tsuchiya D."/>
            <person name="Tu H."/>
            <person name="Vos H."/>
            <person name="Wang M."/>
            <person name="Wolf Y.I."/>
            <person name="Yamagata H."/>
            <person name="Yamada T."/>
            <person name="Ye Y."/>
            <person name="Shaw J.R."/>
            <person name="Andrews J."/>
            <person name="Crease T.J."/>
            <person name="Tang H."/>
            <person name="Lucas S.M."/>
            <person name="Robertson H.M."/>
            <person name="Bork P."/>
            <person name="Koonin E.V."/>
            <person name="Zdobnov E.M."/>
            <person name="Grigoriev I.V."/>
            <person name="Lynch M."/>
            <person name="Boore J.L."/>
        </authorList>
    </citation>
    <scope>NUCLEOTIDE SEQUENCE [LARGE SCALE GENOMIC DNA]</scope>
</reference>
<dbReference type="Proteomes" id="UP000000305">
    <property type="component" value="Unassembled WGS sequence"/>
</dbReference>